<feature type="transmembrane region" description="Helical" evidence="6">
    <location>
        <begin position="471"/>
        <end position="494"/>
    </location>
</feature>
<keyword evidence="9" id="KW-1185">Reference proteome</keyword>
<dbReference type="InterPro" id="IPR036259">
    <property type="entry name" value="MFS_trans_sf"/>
</dbReference>
<feature type="compositionally biased region" description="Polar residues" evidence="5">
    <location>
        <begin position="59"/>
        <end position="72"/>
    </location>
</feature>
<comment type="caution">
    <text evidence="8">The sequence shown here is derived from an EMBL/GenBank/DDBJ whole genome shotgun (WGS) entry which is preliminary data.</text>
</comment>
<comment type="subcellular location">
    <subcellularLocation>
        <location evidence="1">Membrane</location>
        <topology evidence="1">Multi-pass membrane protein</topology>
    </subcellularLocation>
</comment>
<name>A0A9W9ITW2_9EURO</name>
<accession>A0A9W9ITW2</accession>
<dbReference type="PROSITE" id="PS50850">
    <property type="entry name" value="MFS"/>
    <property type="match status" value="1"/>
</dbReference>
<evidence type="ECO:0000256" key="2">
    <source>
        <dbReference type="ARBA" id="ARBA00022692"/>
    </source>
</evidence>
<feature type="transmembrane region" description="Helical" evidence="6">
    <location>
        <begin position="138"/>
        <end position="158"/>
    </location>
</feature>
<proteinExistence type="predicted"/>
<evidence type="ECO:0000256" key="5">
    <source>
        <dbReference type="SAM" id="MobiDB-lite"/>
    </source>
</evidence>
<dbReference type="SUPFAM" id="SSF103473">
    <property type="entry name" value="MFS general substrate transporter"/>
    <property type="match status" value="1"/>
</dbReference>
<dbReference type="Proteomes" id="UP001146351">
    <property type="component" value="Unassembled WGS sequence"/>
</dbReference>
<dbReference type="OrthoDB" id="446368at2759"/>
<dbReference type="CDD" id="cd17323">
    <property type="entry name" value="MFS_Tpo1_MDR_like"/>
    <property type="match status" value="1"/>
</dbReference>
<feature type="region of interest" description="Disordered" evidence="5">
    <location>
        <begin position="31"/>
        <end position="88"/>
    </location>
</feature>
<reference evidence="8" key="2">
    <citation type="journal article" date="2023" name="IMA Fungus">
        <title>Comparative genomic study of the Penicillium genus elucidates a diverse pangenome and 15 lateral gene transfer events.</title>
        <authorList>
            <person name="Petersen C."/>
            <person name="Sorensen T."/>
            <person name="Nielsen M.R."/>
            <person name="Sondergaard T.E."/>
            <person name="Sorensen J.L."/>
            <person name="Fitzpatrick D.A."/>
            <person name="Frisvad J.C."/>
            <person name="Nielsen K.L."/>
        </authorList>
    </citation>
    <scope>NUCLEOTIDE SEQUENCE</scope>
    <source>
        <strain evidence="8">IBT 21917</strain>
    </source>
</reference>
<dbReference type="GO" id="GO:0022857">
    <property type="term" value="F:transmembrane transporter activity"/>
    <property type="evidence" value="ECO:0007669"/>
    <property type="project" value="InterPro"/>
</dbReference>
<dbReference type="InterPro" id="IPR011701">
    <property type="entry name" value="MFS"/>
</dbReference>
<protein>
    <submittedName>
        <fullName evidence="8">MFS multidrug transporter</fullName>
    </submittedName>
</protein>
<feature type="transmembrane region" description="Helical" evidence="6">
    <location>
        <begin position="407"/>
        <end position="426"/>
    </location>
</feature>
<evidence type="ECO:0000259" key="7">
    <source>
        <dbReference type="PROSITE" id="PS50850"/>
    </source>
</evidence>
<evidence type="ECO:0000313" key="9">
    <source>
        <dbReference type="Proteomes" id="UP001146351"/>
    </source>
</evidence>
<feature type="transmembrane region" description="Helical" evidence="6">
    <location>
        <begin position="220"/>
        <end position="243"/>
    </location>
</feature>
<keyword evidence="3 6" id="KW-1133">Transmembrane helix</keyword>
<feature type="transmembrane region" description="Helical" evidence="6">
    <location>
        <begin position="170"/>
        <end position="189"/>
    </location>
</feature>
<feature type="transmembrane region" description="Helical" evidence="6">
    <location>
        <begin position="101"/>
        <end position="118"/>
    </location>
</feature>
<evidence type="ECO:0000256" key="6">
    <source>
        <dbReference type="SAM" id="Phobius"/>
    </source>
</evidence>
<dbReference type="PANTHER" id="PTHR23502:SF47">
    <property type="entry name" value="MAJOR FACILITATOR SUPERFAMILY (MFS) PROFILE DOMAIN-CONTAINING PROTEIN-RELATED"/>
    <property type="match status" value="1"/>
</dbReference>
<feature type="domain" description="Major facilitator superfamily (MFS) profile" evidence="7">
    <location>
        <begin position="103"/>
        <end position="527"/>
    </location>
</feature>
<dbReference type="GO" id="GO:0005886">
    <property type="term" value="C:plasma membrane"/>
    <property type="evidence" value="ECO:0007669"/>
    <property type="project" value="TreeGrafter"/>
</dbReference>
<evidence type="ECO:0000256" key="4">
    <source>
        <dbReference type="ARBA" id="ARBA00023136"/>
    </source>
</evidence>
<dbReference type="EMBL" id="JAPQKO010000001">
    <property type="protein sequence ID" value="KAJ5183947.1"/>
    <property type="molecule type" value="Genomic_DNA"/>
</dbReference>
<evidence type="ECO:0000313" key="8">
    <source>
        <dbReference type="EMBL" id="KAJ5183947.1"/>
    </source>
</evidence>
<keyword evidence="4 6" id="KW-0472">Membrane</keyword>
<feature type="transmembrane region" description="Helical" evidence="6">
    <location>
        <begin position="255"/>
        <end position="272"/>
    </location>
</feature>
<feature type="transmembrane region" description="Helical" evidence="6">
    <location>
        <begin position="328"/>
        <end position="353"/>
    </location>
</feature>
<dbReference type="InterPro" id="IPR020846">
    <property type="entry name" value="MFS_dom"/>
</dbReference>
<dbReference type="AlphaFoldDB" id="A0A9W9ITW2"/>
<feature type="transmembrane region" description="Helical" evidence="6">
    <location>
        <begin position="438"/>
        <end position="459"/>
    </location>
</feature>
<reference evidence="8" key="1">
    <citation type="submission" date="2022-11" db="EMBL/GenBank/DDBJ databases">
        <authorList>
            <person name="Petersen C."/>
        </authorList>
    </citation>
    <scope>NUCLEOTIDE SEQUENCE</scope>
    <source>
        <strain evidence="8">IBT 21917</strain>
    </source>
</reference>
<feature type="transmembrane region" description="Helical" evidence="6">
    <location>
        <begin position="500"/>
        <end position="522"/>
    </location>
</feature>
<dbReference type="FunFam" id="1.20.1250.20:FF:000011">
    <property type="entry name" value="MFS multidrug transporter, putative"/>
    <property type="match status" value="1"/>
</dbReference>
<feature type="transmembrane region" description="Helical" evidence="6">
    <location>
        <begin position="365"/>
        <end position="386"/>
    </location>
</feature>
<dbReference type="Pfam" id="PF07690">
    <property type="entry name" value="MFS_1"/>
    <property type="match status" value="1"/>
</dbReference>
<organism evidence="8 9">
    <name type="scientific">Penicillium capsulatum</name>
    <dbReference type="NCBI Taxonomy" id="69766"/>
    <lineage>
        <taxon>Eukaryota</taxon>
        <taxon>Fungi</taxon>
        <taxon>Dikarya</taxon>
        <taxon>Ascomycota</taxon>
        <taxon>Pezizomycotina</taxon>
        <taxon>Eurotiomycetes</taxon>
        <taxon>Eurotiomycetidae</taxon>
        <taxon>Eurotiales</taxon>
        <taxon>Aspergillaceae</taxon>
        <taxon>Penicillium</taxon>
    </lineage>
</organism>
<keyword evidence="2 6" id="KW-0812">Transmembrane</keyword>
<evidence type="ECO:0000256" key="1">
    <source>
        <dbReference type="ARBA" id="ARBA00004141"/>
    </source>
</evidence>
<evidence type="ECO:0000256" key="3">
    <source>
        <dbReference type="ARBA" id="ARBA00022989"/>
    </source>
</evidence>
<gene>
    <name evidence="8" type="ORF">N7492_001563</name>
</gene>
<dbReference type="Gene3D" id="1.20.1250.20">
    <property type="entry name" value="MFS general substrate transporter like domains"/>
    <property type="match status" value="1"/>
</dbReference>
<sequence length="535" mass="59589">MSQSIFNGQVRPESELSRMVDSAVQTEWTASPRGCFPSAEKDTTSLETLIASGSRRGSDQPSNHSQDAQLSKGSRPEGAIIGWDGPGDPENPRNFRRWRKWIITLVLGFMTFCVTFASSVFSTATRVTANKFHVSPEVMVLATSLFVLGFAFGPIIFGPLSELYGRRRPLFFGLFLPVAVAQNLQTIFICRFLGGLFGSAPLAIVSGILADLFEPVERGIAMSVFAASTFIGPVAGPIVGGFITMSHLGWRWTEYITMIMAFFFITIGLLIIPETFENTLLINRAYRRRIQQKDWALHAKAKEHRVDFKDIAIRYILRPFMMLVREPILLLITLYMGFIYGFLYLCFEAYPIAFQQERGWNEGVGALPFLEILCGVLIGCVIIICFSLTRYRRILKRTGRVNPEERLIPMIVGGFLLPIGMFWFAWTSSPSITWIPQIVSGGFLGAGILLIFLQGLNYIVDAYTIHANSAIAANSLFRSSLGAGFPMFATGMFHNLGVNWAMTLLGCLTAVLFPVPIAFFVFGPKIRSWSKFSSK</sequence>
<feature type="transmembrane region" description="Helical" evidence="6">
    <location>
        <begin position="195"/>
        <end position="213"/>
    </location>
</feature>
<dbReference type="PANTHER" id="PTHR23502">
    <property type="entry name" value="MAJOR FACILITATOR SUPERFAMILY"/>
    <property type="match status" value="1"/>
</dbReference>